<evidence type="ECO:0000313" key="1">
    <source>
        <dbReference type="EMBL" id="PJO40996.1"/>
    </source>
</evidence>
<dbReference type="AlphaFoldDB" id="A0A2M9PYW5"/>
<dbReference type="Proteomes" id="UP000232101">
    <property type="component" value="Unassembled WGS sequence"/>
</dbReference>
<evidence type="ECO:0000313" key="2">
    <source>
        <dbReference type="Proteomes" id="UP000232101"/>
    </source>
</evidence>
<sequence length="232" mass="25573">MNNLKLKVACFLCIGFIFLGVDKEVNAANWDPEDIDQLDNNTMPDEVKERLKLENQPELDEVDKEDYPQYNPNLTPSDGIIVPYATKIYPGASTSDSKSSSNFGGKGQNVIYGKVDNGGTWSSLAYYSFSGWGYTGYSGAGTISDMKSTVSVSATGVIPNISIDGSAWSLLKGTKTIATAEKIKGEKYAQSNFSNVKIQNISTLYTVFENESYLNISGVGSETWYEDIWFWF</sequence>
<accession>A0A2M9PYW5</accession>
<dbReference type="EMBL" id="PHQY01000688">
    <property type="protein sequence ID" value="PJO40996.1"/>
    <property type="molecule type" value="Genomic_DNA"/>
</dbReference>
<organism evidence="1 2">
    <name type="scientific">Lysinibacillus xylanilyticus</name>
    <dbReference type="NCBI Taxonomy" id="582475"/>
    <lineage>
        <taxon>Bacteria</taxon>
        <taxon>Bacillati</taxon>
        <taxon>Bacillota</taxon>
        <taxon>Bacilli</taxon>
        <taxon>Bacillales</taxon>
        <taxon>Bacillaceae</taxon>
        <taxon>Lysinibacillus</taxon>
    </lineage>
</organism>
<gene>
    <name evidence="1" type="ORF">CWD94_25280</name>
</gene>
<reference evidence="1 2" key="1">
    <citation type="submission" date="2017-11" db="EMBL/GenBank/DDBJ databases">
        <title>Bacterial isolate from king chilli rhizosphere.</title>
        <authorList>
            <person name="Takhelmayum P."/>
            <person name="Sarangthem I."/>
        </authorList>
    </citation>
    <scope>NUCLEOTIDE SEQUENCE [LARGE SCALE GENOMIC DNA]</scope>
    <source>
        <strain evidence="2">t26</strain>
    </source>
</reference>
<comment type="caution">
    <text evidence="1">The sequence shown here is derived from an EMBL/GenBank/DDBJ whole genome shotgun (WGS) entry which is preliminary data.</text>
</comment>
<protein>
    <submittedName>
        <fullName evidence="1">Uncharacterized protein</fullName>
    </submittedName>
</protein>
<proteinExistence type="predicted"/>
<name>A0A2M9PYW5_9BACI</name>
<dbReference type="RefSeq" id="WP_100545513.1">
    <property type="nucleotide sequence ID" value="NZ_PHQY01000688.1"/>
</dbReference>